<feature type="compositionally biased region" description="Basic and acidic residues" evidence="1">
    <location>
        <begin position="89"/>
        <end position="100"/>
    </location>
</feature>
<feature type="non-terminal residue" evidence="2">
    <location>
        <position position="1"/>
    </location>
</feature>
<feature type="region of interest" description="Disordered" evidence="1">
    <location>
        <begin position="1"/>
        <end position="107"/>
    </location>
</feature>
<organism evidence="2 3">
    <name type="scientific">Iphiclides podalirius</name>
    <name type="common">scarce swallowtail</name>
    <dbReference type="NCBI Taxonomy" id="110791"/>
    <lineage>
        <taxon>Eukaryota</taxon>
        <taxon>Metazoa</taxon>
        <taxon>Ecdysozoa</taxon>
        <taxon>Arthropoda</taxon>
        <taxon>Hexapoda</taxon>
        <taxon>Insecta</taxon>
        <taxon>Pterygota</taxon>
        <taxon>Neoptera</taxon>
        <taxon>Endopterygota</taxon>
        <taxon>Lepidoptera</taxon>
        <taxon>Glossata</taxon>
        <taxon>Ditrysia</taxon>
        <taxon>Papilionoidea</taxon>
        <taxon>Papilionidae</taxon>
        <taxon>Papilioninae</taxon>
        <taxon>Iphiclides</taxon>
    </lineage>
</organism>
<feature type="compositionally biased region" description="Polar residues" evidence="1">
    <location>
        <begin position="1"/>
        <end position="10"/>
    </location>
</feature>
<dbReference type="EMBL" id="OW152841">
    <property type="protein sequence ID" value="CAH2062358.1"/>
    <property type="molecule type" value="Genomic_DNA"/>
</dbReference>
<name>A0ABN8IS65_9NEOP</name>
<dbReference type="SUPFAM" id="SSF50978">
    <property type="entry name" value="WD40 repeat-like"/>
    <property type="match status" value="1"/>
</dbReference>
<dbReference type="Gene3D" id="2.130.10.10">
    <property type="entry name" value="YVTN repeat-like/Quinoprotein amine dehydrogenase"/>
    <property type="match status" value="1"/>
</dbReference>
<dbReference type="PANTHER" id="PTHR16022">
    <property type="entry name" value="WD REPEAT DOMAIN 60"/>
    <property type="match status" value="1"/>
</dbReference>
<accession>A0ABN8IS65</accession>
<proteinExistence type="predicted"/>
<feature type="compositionally biased region" description="Acidic residues" evidence="1">
    <location>
        <begin position="143"/>
        <end position="158"/>
    </location>
</feature>
<evidence type="ECO:0000256" key="1">
    <source>
        <dbReference type="SAM" id="MobiDB-lite"/>
    </source>
</evidence>
<evidence type="ECO:0000313" key="3">
    <source>
        <dbReference type="Proteomes" id="UP000837857"/>
    </source>
</evidence>
<feature type="compositionally biased region" description="Basic and acidic residues" evidence="1">
    <location>
        <begin position="174"/>
        <end position="222"/>
    </location>
</feature>
<feature type="region of interest" description="Disordered" evidence="1">
    <location>
        <begin position="124"/>
        <end position="225"/>
    </location>
</feature>
<evidence type="ECO:0008006" key="4">
    <source>
        <dbReference type="Google" id="ProtNLM"/>
    </source>
</evidence>
<dbReference type="InterPro" id="IPR036322">
    <property type="entry name" value="WD40_repeat_dom_sf"/>
</dbReference>
<dbReference type="PANTHER" id="PTHR16022:SF0">
    <property type="entry name" value="CYTOPLASMIC DYNEIN 2 INTERMEDIATE CHAIN 1"/>
    <property type="match status" value="1"/>
</dbReference>
<sequence length="1019" mass="112936">MAPDRTTQAKTVALAARKSTPRVVRAQAPGNVTVNSPVTNRKLNLTNEKANSSNNHKVNEEPKTKASESEGKVNSNMADIFTRQRSKTRTLDESEAKVFRPDVVNNNAEMKNLSRKLSAKPKSFFVDLNGGQPKTEKERSSEEEVSYEDDFESYESDFDSYHSDAQSGEDSSTSDERRSPEDNENEIKTDDESGTARETNLKDVKDEERMLDSGSYDLRETQRSAQKNKPLRLDFILEGTEEAEKRSSLTDEGFQDMSTSSVVSNSKTMHVDVLERPFFVDFKTCKRNRRKRHIFERLRRRAEDILGMVTLHEMRFTLFEMQPVPYDSFMAAFGRSDCAQVSVQTLEDAISSEVQTEGAICETKWTQHPVKFSKHDICLCAEKTKSGTGDELEDRFAVLLNPAKDSIVSVSERHGDPLSILLEQRNGVGSDTIQSRNVYPANLKSIDFNVDRLRKFLNRTESRISRILNSNAGNSDVSGLVRTTKLPFSGGYVTVPLEKSKLPSIKDTKVTNVILSETRSHFVVTVHEKCSNDSSIPRSLLCVWDLSLAMHEPLKVLVAMDNVAIGKFRGVSDGIVVAALIDGTIHLWDLSEQAAWMRGDDCVERTTNSVEIKSEELTQTELDREWNRAHGHNELRKEYTCLMQSSAYTSSGANVVKGDASDRIAGLEFMGDAQICTIQDGRRKIVAQICSLQRAGILALWSVVRDRLRGSHDIGRAFWSKIALEPLQTLDLSERIHSSRYCNGTFADASHSFDLSAAKGRLALKWREQGPPFSNEARCGVATPRSAARKRVLPTANGKRNGWETGTVCHDLKTVRTDGGDWFLVAKNCGEVLACARYAGVFKISRFIVANDTSSITRLQVSQNGLPYFVAATETGTVNLCSIQDLRVLLTLDCRNTPPATAMKYNVDSKGRYAGSSTGDSPSTNLALGEGGKVPISSLLWSQTNPFEVGALLGDGAMVLWRLTTSDIVGRRFGGAATACTTSADTVALITPQSEVQVHRLNSGPKDNIELFKKYTSLL</sequence>
<protein>
    <recommendedName>
        <fullName evidence="4">WD repeat-containing protein 60</fullName>
    </recommendedName>
</protein>
<dbReference type="InterPro" id="IPR015943">
    <property type="entry name" value="WD40/YVTN_repeat-like_dom_sf"/>
</dbReference>
<gene>
    <name evidence="2" type="ORF">IPOD504_LOCUS11909</name>
</gene>
<evidence type="ECO:0000313" key="2">
    <source>
        <dbReference type="EMBL" id="CAH2062358.1"/>
    </source>
</evidence>
<dbReference type="InterPro" id="IPR042505">
    <property type="entry name" value="DYNC2I1"/>
</dbReference>
<feature type="compositionally biased region" description="Polar residues" evidence="1">
    <location>
        <begin position="30"/>
        <end position="56"/>
    </location>
</feature>
<keyword evidence="3" id="KW-1185">Reference proteome</keyword>
<feature type="compositionally biased region" description="Basic and acidic residues" evidence="1">
    <location>
        <begin position="57"/>
        <end position="71"/>
    </location>
</feature>
<reference evidence="2" key="1">
    <citation type="submission" date="2022-03" db="EMBL/GenBank/DDBJ databases">
        <authorList>
            <person name="Martin H S."/>
        </authorList>
    </citation>
    <scope>NUCLEOTIDE SEQUENCE</scope>
</reference>
<dbReference type="Proteomes" id="UP000837857">
    <property type="component" value="Chromosome 29"/>
</dbReference>